<gene>
    <name evidence="2" type="ORF">ES288_D09G056500v1</name>
</gene>
<keyword evidence="3" id="KW-1185">Reference proteome</keyword>
<protein>
    <submittedName>
        <fullName evidence="2">Uncharacterized protein</fullName>
    </submittedName>
</protein>
<feature type="signal peptide" evidence="1">
    <location>
        <begin position="1"/>
        <end position="18"/>
    </location>
</feature>
<evidence type="ECO:0000313" key="2">
    <source>
        <dbReference type="EMBL" id="TYG52793.1"/>
    </source>
</evidence>
<sequence>MRRTTRLWAFACCTHLSSNPLLQTPPCTTTCKQQEESGSNNFKFYYQLRIYDFTILNIY</sequence>
<dbReference type="AlphaFoldDB" id="A0A5D2B9K4"/>
<accession>A0A5D2B9K4</accession>
<proteinExistence type="predicted"/>
<feature type="chain" id="PRO_5022956675" evidence="1">
    <location>
        <begin position="19"/>
        <end position="59"/>
    </location>
</feature>
<dbReference type="EMBL" id="CM017709">
    <property type="protein sequence ID" value="TYG52793.1"/>
    <property type="molecule type" value="Genomic_DNA"/>
</dbReference>
<reference evidence="2 3" key="1">
    <citation type="submission" date="2019-06" db="EMBL/GenBank/DDBJ databases">
        <title>WGS assembly of Gossypium darwinii.</title>
        <authorList>
            <person name="Chen Z.J."/>
            <person name="Sreedasyam A."/>
            <person name="Ando A."/>
            <person name="Song Q."/>
            <person name="De L."/>
            <person name="Hulse-Kemp A."/>
            <person name="Ding M."/>
            <person name="Ye W."/>
            <person name="Kirkbride R."/>
            <person name="Jenkins J."/>
            <person name="Plott C."/>
            <person name="Lovell J."/>
            <person name="Lin Y.-M."/>
            <person name="Vaughn R."/>
            <person name="Liu B."/>
            <person name="Li W."/>
            <person name="Simpson S."/>
            <person name="Scheffler B."/>
            <person name="Saski C."/>
            <person name="Grover C."/>
            <person name="Hu G."/>
            <person name="Conover J."/>
            <person name="Carlson J."/>
            <person name="Shu S."/>
            <person name="Boston L."/>
            <person name="Williams M."/>
            <person name="Peterson D."/>
            <person name="Mcgee K."/>
            <person name="Jones D."/>
            <person name="Wendel J."/>
            <person name="Stelly D."/>
            <person name="Grimwood J."/>
            <person name="Schmutz J."/>
        </authorList>
    </citation>
    <scope>NUCLEOTIDE SEQUENCE [LARGE SCALE GENOMIC DNA]</scope>
    <source>
        <strain evidence="2">1808015.09</strain>
    </source>
</reference>
<dbReference type="Proteomes" id="UP000323506">
    <property type="component" value="Chromosome D09"/>
</dbReference>
<name>A0A5D2B9K4_GOSDA</name>
<organism evidence="2 3">
    <name type="scientific">Gossypium darwinii</name>
    <name type="common">Darwin's cotton</name>
    <name type="synonym">Gossypium barbadense var. darwinii</name>
    <dbReference type="NCBI Taxonomy" id="34276"/>
    <lineage>
        <taxon>Eukaryota</taxon>
        <taxon>Viridiplantae</taxon>
        <taxon>Streptophyta</taxon>
        <taxon>Embryophyta</taxon>
        <taxon>Tracheophyta</taxon>
        <taxon>Spermatophyta</taxon>
        <taxon>Magnoliopsida</taxon>
        <taxon>eudicotyledons</taxon>
        <taxon>Gunneridae</taxon>
        <taxon>Pentapetalae</taxon>
        <taxon>rosids</taxon>
        <taxon>malvids</taxon>
        <taxon>Malvales</taxon>
        <taxon>Malvaceae</taxon>
        <taxon>Malvoideae</taxon>
        <taxon>Gossypium</taxon>
    </lineage>
</organism>
<evidence type="ECO:0000256" key="1">
    <source>
        <dbReference type="SAM" id="SignalP"/>
    </source>
</evidence>
<keyword evidence="1" id="KW-0732">Signal</keyword>
<evidence type="ECO:0000313" key="3">
    <source>
        <dbReference type="Proteomes" id="UP000323506"/>
    </source>
</evidence>